<gene>
    <name evidence="9" type="ORF">UCDDA912_g07686</name>
</gene>
<protein>
    <submittedName>
        <fullName evidence="9">Putative efflux pump antibiotic resistance</fullName>
    </submittedName>
</protein>
<keyword evidence="10" id="KW-1185">Reference proteome</keyword>
<feature type="transmembrane region" description="Helical" evidence="7">
    <location>
        <begin position="182"/>
        <end position="203"/>
    </location>
</feature>
<feature type="transmembrane region" description="Helical" evidence="7">
    <location>
        <begin position="57"/>
        <end position="83"/>
    </location>
</feature>
<dbReference type="GO" id="GO:0022857">
    <property type="term" value="F:transmembrane transporter activity"/>
    <property type="evidence" value="ECO:0007669"/>
    <property type="project" value="InterPro"/>
</dbReference>
<evidence type="ECO:0000256" key="4">
    <source>
        <dbReference type="ARBA" id="ARBA00022989"/>
    </source>
</evidence>
<feature type="transmembrane region" description="Helical" evidence="7">
    <location>
        <begin position="255"/>
        <end position="274"/>
    </location>
</feature>
<dbReference type="PANTHER" id="PTHR23501:SF177">
    <property type="entry name" value="MAJOR FACILITATOR SUPERFAMILY (MFS) PROFILE DOMAIN-CONTAINING PROTEIN-RELATED"/>
    <property type="match status" value="1"/>
</dbReference>
<reference evidence="9 10" key="1">
    <citation type="submission" date="2015-05" db="EMBL/GenBank/DDBJ databases">
        <title>Distinctive expansion of gene families associated with plant cell wall degradation and secondary metabolism in the genomes of grapevine trunk pathogens.</title>
        <authorList>
            <person name="Lawrence D.P."/>
            <person name="Travadon R."/>
            <person name="Rolshausen P.E."/>
            <person name="Baumgartner K."/>
        </authorList>
    </citation>
    <scope>NUCLEOTIDE SEQUENCE [LARGE SCALE GENOMIC DNA]</scope>
    <source>
        <strain evidence="9">DA912</strain>
    </source>
</reference>
<comment type="caution">
    <text evidence="9">The sequence shown here is derived from an EMBL/GenBank/DDBJ whole genome shotgun (WGS) entry which is preliminary data.</text>
</comment>
<feature type="transmembrane region" description="Helical" evidence="7">
    <location>
        <begin position="155"/>
        <end position="175"/>
    </location>
</feature>
<evidence type="ECO:0000256" key="7">
    <source>
        <dbReference type="SAM" id="Phobius"/>
    </source>
</evidence>
<dbReference type="InterPro" id="IPR011701">
    <property type="entry name" value="MFS"/>
</dbReference>
<keyword evidence="2" id="KW-0813">Transport</keyword>
<feature type="transmembrane region" description="Helical" evidence="7">
    <location>
        <begin position="525"/>
        <end position="545"/>
    </location>
</feature>
<feature type="transmembrane region" description="Helical" evidence="7">
    <location>
        <begin position="324"/>
        <end position="344"/>
    </location>
</feature>
<dbReference type="AlphaFoldDB" id="A0A0G2FCP0"/>
<organism evidence="9 10">
    <name type="scientific">Diaporthe ampelina</name>
    <dbReference type="NCBI Taxonomy" id="1214573"/>
    <lineage>
        <taxon>Eukaryota</taxon>
        <taxon>Fungi</taxon>
        <taxon>Dikarya</taxon>
        <taxon>Ascomycota</taxon>
        <taxon>Pezizomycotina</taxon>
        <taxon>Sordariomycetes</taxon>
        <taxon>Sordariomycetidae</taxon>
        <taxon>Diaporthales</taxon>
        <taxon>Diaporthaceae</taxon>
        <taxon>Diaporthe</taxon>
    </lineage>
</organism>
<accession>A0A0G2FCP0</accession>
<dbReference type="Proteomes" id="UP000034680">
    <property type="component" value="Unassembled WGS sequence"/>
</dbReference>
<feature type="region of interest" description="Disordered" evidence="6">
    <location>
        <begin position="1"/>
        <end position="45"/>
    </location>
</feature>
<dbReference type="Gene3D" id="1.20.1720.10">
    <property type="entry name" value="Multidrug resistance protein D"/>
    <property type="match status" value="1"/>
</dbReference>
<feature type="transmembrane region" description="Helical" evidence="7">
    <location>
        <begin position="125"/>
        <end position="143"/>
    </location>
</feature>
<evidence type="ECO:0000256" key="3">
    <source>
        <dbReference type="ARBA" id="ARBA00022692"/>
    </source>
</evidence>
<evidence type="ECO:0000256" key="6">
    <source>
        <dbReference type="SAM" id="MobiDB-lite"/>
    </source>
</evidence>
<comment type="subcellular location">
    <subcellularLocation>
        <location evidence="1">Membrane</location>
        <topology evidence="1">Multi-pass membrane protein</topology>
    </subcellularLocation>
</comment>
<evidence type="ECO:0000313" key="10">
    <source>
        <dbReference type="Proteomes" id="UP000034680"/>
    </source>
</evidence>
<feature type="transmembrane region" description="Helical" evidence="7">
    <location>
        <begin position="389"/>
        <end position="408"/>
    </location>
</feature>
<evidence type="ECO:0000256" key="1">
    <source>
        <dbReference type="ARBA" id="ARBA00004141"/>
    </source>
</evidence>
<dbReference type="InterPro" id="IPR020846">
    <property type="entry name" value="MFS_dom"/>
</dbReference>
<feature type="transmembrane region" description="Helical" evidence="7">
    <location>
        <begin position="364"/>
        <end position="382"/>
    </location>
</feature>
<keyword evidence="4 7" id="KW-1133">Transmembrane helix</keyword>
<dbReference type="OrthoDB" id="10021397at2759"/>
<proteinExistence type="predicted"/>
<evidence type="ECO:0000259" key="8">
    <source>
        <dbReference type="PROSITE" id="PS50850"/>
    </source>
</evidence>
<keyword evidence="3 7" id="KW-0812">Transmembrane</keyword>
<dbReference type="Pfam" id="PF07690">
    <property type="entry name" value="MFS_1"/>
    <property type="match status" value="1"/>
</dbReference>
<feature type="transmembrane region" description="Helical" evidence="7">
    <location>
        <begin position="414"/>
        <end position="432"/>
    </location>
</feature>
<feature type="transmembrane region" description="Helical" evidence="7">
    <location>
        <begin position="286"/>
        <end position="303"/>
    </location>
</feature>
<dbReference type="SUPFAM" id="SSF103473">
    <property type="entry name" value="MFS general substrate transporter"/>
    <property type="match status" value="1"/>
</dbReference>
<dbReference type="EMBL" id="LCUC01000324">
    <property type="protein sequence ID" value="KKY32367.1"/>
    <property type="molecule type" value="Genomic_DNA"/>
</dbReference>
<name>A0A0G2FCP0_9PEZI</name>
<dbReference type="InterPro" id="IPR036259">
    <property type="entry name" value="MFS_trans_sf"/>
</dbReference>
<dbReference type="PANTHER" id="PTHR23501">
    <property type="entry name" value="MAJOR FACILITATOR SUPERFAMILY"/>
    <property type="match status" value="1"/>
</dbReference>
<feature type="transmembrane region" description="Helical" evidence="7">
    <location>
        <begin position="215"/>
        <end position="235"/>
    </location>
</feature>
<feature type="domain" description="Major facilitator superfamily (MFS) profile" evidence="8">
    <location>
        <begin position="60"/>
        <end position="548"/>
    </location>
</feature>
<evidence type="ECO:0000313" key="9">
    <source>
        <dbReference type="EMBL" id="KKY32367.1"/>
    </source>
</evidence>
<keyword evidence="5 7" id="KW-0472">Membrane</keyword>
<feature type="compositionally biased region" description="Polar residues" evidence="6">
    <location>
        <begin position="9"/>
        <end position="22"/>
    </location>
</feature>
<dbReference type="PROSITE" id="PS50850">
    <property type="entry name" value="MFS"/>
    <property type="match status" value="1"/>
</dbReference>
<evidence type="ECO:0000256" key="2">
    <source>
        <dbReference type="ARBA" id="ARBA00022448"/>
    </source>
</evidence>
<evidence type="ECO:0000256" key="5">
    <source>
        <dbReference type="ARBA" id="ARBA00023136"/>
    </source>
</evidence>
<feature type="transmembrane region" description="Helical" evidence="7">
    <location>
        <begin position="453"/>
        <end position="474"/>
    </location>
</feature>
<dbReference type="CDD" id="cd17502">
    <property type="entry name" value="MFS_Azr1_MDR_like"/>
    <property type="match status" value="1"/>
</dbReference>
<feature type="transmembrane region" description="Helical" evidence="7">
    <location>
        <begin position="95"/>
        <end position="113"/>
    </location>
</feature>
<sequence length="565" mass="60759">MSQQHHEPSTTVADSGMTTDSASNHEEKEGPIEVAKGSGDGHTPPAVEPEYYSGLRLWIIMSTIFLSTLLSALDIGIVATAIPGITDQFHRLDDVGWYGAACFLLVGTSSPMWGKLYMFFSAKIVYLASVVIFLVGSVIAAAAPNSESVIVGRALQGWGVSGTLGGSVLMITYIAEPAKRPMLIGMWMGVFMFSTIIGPIIGGAFTSEVSWRWCFWINLPVGGVILALLVIFFRVPRHISPIPASWKEIILQLDIPGFGLLLSSLVCLTLALQWGGLTKPWSDGSVIATLVLWIVLTIAFFVTERFQGAYAMVPLRLLKPRMTWANALYGWIANLANFQVMFYLPIYFQSIHGQSAIMSGVNNLPFMAFFAFGAMLSGFLIGKTHLLQPYELASGLLATAGAALLYTLDTDSSSARYIGPQVLFGLGIGLGNQVPMTALQSFSKPQDIPSTTGVMLMCNSISGAYFVAAAQSVFSNRLLSTLANIAPNINPSQVLITGASEINRVFSAEDLVLVKEAYMVGIKDVFAFSMAGAALTVLIALIIPFKRLPSHDATEKKEADVVAAL</sequence>
<dbReference type="Gene3D" id="1.20.1250.20">
    <property type="entry name" value="MFS general substrate transporter like domains"/>
    <property type="match status" value="1"/>
</dbReference>
<reference evidence="9 10" key="2">
    <citation type="submission" date="2015-05" db="EMBL/GenBank/DDBJ databases">
        <authorList>
            <person name="Morales-Cruz A."/>
            <person name="Amrine K.C."/>
            <person name="Cantu D."/>
        </authorList>
    </citation>
    <scope>NUCLEOTIDE SEQUENCE [LARGE SCALE GENOMIC DNA]</scope>
    <source>
        <strain evidence="9">DA912</strain>
    </source>
</reference>
<dbReference type="GO" id="GO:0005886">
    <property type="term" value="C:plasma membrane"/>
    <property type="evidence" value="ECO:0007669"/>
    <property type="project" value="TreeGrafter"/>
</dbReference>